<evidence type="ECO:0000259" key="3">
    <source>
        <dbReference type="PROSITE" id="PS51782"/>
    </source>
</evidence>
<dbReference type="AlphaFoldDB" id="A0A4S4AFT6"/>
<name>A0A4S4AFT6_9RHOO</name>
<evidence type="ECO:0000313" key="5">
    <source>
        <dbReference type="Proteomes" id="UP000307956"/>
    </source>
</evidence>
<dbReference type="EMBL" id="SSOD01000016">
    <property type="protein sequence ID" value="THF58056.1"/>
    <property type="molecule type" value="Genomic_DNA"/>
</dbReference>
<accession>A0A4S4AFT6</accession>
<dbReference type="Pfam" id="PF01464">
    <property type="entry name" value="SLT"/>
    <property type="match status" value="1"/>
</dbReference>
<dbReference type="Pfam" id="PF01476">
    <property type="entry name" value="LysM"/>
    <property type="match status" value="1"/>
</dbReference>
<dbReference type="SUPFAM" id="SSF53955">
    <property type="entry name" value="Lysozyme-like"/>
    <property type="match status" value="1"/>
</dbReference>
<dbReference type="InterPro" id="IPR018392">
    <property type="entry name" value="LysM"/>
</dbReference>
<sequence>MATRTALTCCLALCLCRSAFAQPVEAEPPRVDAPIALLSPAPAASFADHADILPAVLGPQLRVITLDLTRPANDVWDRIRRGFAMPDLDGGLVEKYQRHYLERPGFLQQVFARGGRYLYHIVNELEARGLPTELALLPMVESNYNPLAYSRAKASGLWQFIPSTGRHYKLTQDKWIDERRDVIASTEAALEYLQYIYELHGDWHLALAAYNWGEGAVSRALQRNEDAGLPTEYVHLRMPSETRNYVPKLQALKNIVMNPEQFGFELPYVANRPHFVTVESPVGVDLATAARLAEMPIGEFLALNPAFNRPAITRSGHSLVVPAERADEFEERLRTLADAGPLWGTYRLKRGETLATVAKRHRLTLAQLRQLNGLTARSRTATGYALLVPKGGDPRGALAVSGMIPLKVRAVK</sequence>
<evidence type="ECO:0000256" key="2">
    <source>
        <dbReference type="SAM" id="SignalP"/>
    </source>
</evidence>
<comment type="similarity">
    <text evidence="1">Belongs to the transglycosylase Slt family.</text>
</comment>
<evidence type="ECO:0000256" key="1">
    <source>
        <dbReference type="ARBA" id="ARBA00007734"/>
    </source>
</evidence>
<dbReference type="OrthoDB" id="9815002at2"/>
<dbReference type="SUPFAM" id="SSF54106">
    <property type="entry name" value="LysM domain"/>
    <property type="match status" value="1"/>
</dbReference>
<reference evidence="4 5" key="1">
    <citation type="submission" date="2019-04" db="EMBL/GenBank/DDBJ databases">
        <title>Azoarcus rhizosphaerae sp. nov. isolated from rhizosphere of Ficus religiosa.</title>
        <authorList>
            <person name="Lin S.-Y."/>
            <person name="Hameed A."/>
            <person name="Hsu Y.-H."/>
            <person name="Young C.-C."/>
        </authorList>
    </citation>
    <scope>NUCLEOTIDE SEQUENCE [LARGE SCALE GENOMIC DNA]</scope>
    <source>
        <strain evidence="4 5">CC-YHH848</strain>
    </source>
</reference>
<dbReference type="PANTHER" id="PTHR37423:SF2">
    <property type="entry name" value="MEMBRANE-BOUND LYTIC MUREIN TRANSGLYCOSYLASE C"/>
    <property type="match status" value="1"/>
</dbReference>
<dbReference type="Proteomes" id="UP000307956">
    <property type="component" value="Unassembled WGS sequence"/>
</dbReference>
<dbReference type="InterPro" id="IPR023346">
    <property type="entry name" value="Lysozyme-like_dom_sf"/>
</dbReference>
<dbReference type="PANTHER" id="PTHR37423">
    <property type="entry name" value="SOLUBLE LYTIC MUREIN TRANSGLYCOSYLASE-RELATED"/>
    <property type="match status" value="1"/>
</dbReference>
<dbReference type="SMART" id="SM00257">
    <property type="entry name" value="LysM"/>
    <property type="match status" value="1"/>
</dbReference>
<feature type="chain" id="PRO_5020766107" evidence="2">
    <location>
        <begin position="22"/>
        <end position="412"/>
    </location>
</feature>
<comment type="caution">
    <text evidence="4">The sequence shown here is derived from an EMBL/GenBank/DDBJ whole genome shotgun (WGS) entry which is preliminary data.</text>
</comment>
<feature type="signal peptide" evidence="2">
    <location>
        <begin position="1"/>
        <end position="21"/>
    </location>
</feature>
<dbReference type="PROSITE" id="PS00922">
    <property type="entry name" value="TRANSGLYCOSYLASE"/>
    <property type="match status" value="1"/>
</dbReference>
<dbReference type="PROSITE" id="PS51782">
    <property type="entry name" value="LYSM"/>
    <property type="match status" value="1"/>
</dbReference>
<protein>
    <submittedName>
        <fullName evidence="4">LysM peptidoglycan-binding domain-containing protein</fullName>
    </submittedName>
</protein>
<keyword evidence="2" id="KW-0732">Signal</keyword>
<dbReference type="InterPro" id="IPR036779">
    <property type="entry name" value="LysM_dom_sf"/>
</dbReference>
<evidence type="ECO:0000313" key="4">
    <source>
        <dbReference type="EMBL" id="THF58056.1"/>
    </source>
</evidence>
<dbReference type="Gene3D" id="1.10.530.10">
    <property type="match status" value="1"/>
</dbReference>
<dbReference type="GO" id="GO:0000270">
    <property type="term" value="P:peptidoglycan metabolic process"/>
    <property type="evidence" value="ECO:0007669"/>
    <property type="project" value="InterPro"/>
</dbReference>
<dbReference type="RefSeq" id="WP_136386223.1">
    <property type="nucleotide sequence ID" value="NZ_SSOD01000016.1"/>
</dbReference>
<dbReference type="CDD" id="cd16894">
    <property type="entry name" value="MltD-like"/>
    <property type="match status" value="1"/>
</dbReference>
<dbReference type="CDD" id="cd00118">
    <property type="entry name" value="LysM"/>
    <property type="match status" value="1"/>
</dbReference>
<feature type="domain" description="LysM" evidence="3">
    <location>
        <begin position="344"/>
        <end position="388"/>
    </location>
</feature>
<dbReference type="InterPro" id="IPR008258">
    <property type="entry name" value="Transglycosylase_SLT_dom_1"/>
</dbReference>
<dbReference type="GO" id="GO:0008933">
    <property type="term" value="F:peptidoglycan lytic transglycosylase activity"/>
    <property type="evidence" value="ECO:0007669"/>
    <property type="project" value="InterPro"/>
</dbReference>
<gene>
    <name evidence="4" type="ORF">E6O51_17085</name>
</gene>
<organism evidence="4 5">
    <name type="scientific">Pseudothauera rhizosphaerae</name>
    <dbReference type="NCBI Taxonomy" id="2565932"/>
    <lineage>
        <taxon>Bacteria</taxon>
        <taxon>Pseudomonadati</taxon>
        <taxon>Pseudomonadota</taxon>
        <taxon>Betaproteobacteria</taxon>
        <taxon>Rhodocyclales</taxon>
        <taxon>Zoogloeaceae</taxon>
        <taxon>Pseudothauera</taxon>
    </lineage>
</organism>
<dbReference type="Gene3D" id="3.10.350.10">
    <property type="entry name" value="LysM domain"/>
    <property type="match status" value="1"/>
</dbReference>
<proteinExistence type="inferred from homology"/>
<dbReference type="InterPro" id="IPR000189">
    <property type="entry name" value="Transglyc_AS"/>
</dbReference>
<keyword evidence="5" id="KW-1185">Reference proteome</keyword>
<dbReference type="GO" id="GO:0016020">
    <property type="term" value="C:membrane"/>
    <property type="evidence" value="ECO:0007669"/>
    <property type="project" value="InterPro"/>
</dbReference>